<dbReference type="EMBL" id="NBNE01003383">
    <property type="protein sequence ID" value="OWZ07829.1"/>
    <property type="molecule type" value="Genomic_DNA"/>
</dbReference>
<evidence type="ECO:0008006" key="4">
    <source>
        <dbReference type="Google" id="ProtNLM"/>
    </source>
</evidence>
<dbReference type="AlphaFoldDB" id="A0A225VS35"/>
<dbReference type="Proteomes" id="UP000198211">
    <property type="component" value="Unassembled WGS sequence"/>
</dbReference>
<keyword evidence="1" id="KW-0472">Membrane</keyword>
<organism evidence="2 3">
    <name type="scientific">Phytophthora megakarya</name>
    <dbReference type="NCBI Taxonomy" id="4795"/>
    <lineage>
        <taxon>Eukaryota</taxon>
        <taxon>Sar</taxon>
        <taxon>Stramenopiles</taxon>
        <taxon>Oomycota</taxon>
        <taxon>Peronosporomycetes</taxon>
        <taxon>Peronosporales</taxon>
        <taxon>Peronosporaceae</taxon>
        <taxon>Phytophthora</taxon>
    </lineage>
</organism>
<sequence length="112" mass="13201">MQRYIVQLCYKTRRYYKALFFGLLDMGLVNVFIVYRVYKDRHDMRSQPEKRPIKHDVFFETVMAQLLAVDSTEIYEAIKVCCFPLHEEPTQHHATPATATIGSHYLDENPAM</sequence>
<evidence type="ECO:0000313" key="3">
    <source>
        <dbReference type="Proteomes" id="UP000198211"/>
    </source>
</evidence>
<reference evidence="3" key="1">
    <citation type="submission" date="2017-03" db="EMBL/GenBank/DDBJ databases">
        <title>Phytopthora megakarya and P. palmivora, two closely related causual agents of cacao black pod achieved similar genome size and gene model numbers by different mechanisms.</title>
        <authorList>
            <person name="Ali S."/>
            <person name="Shao J."/>
            <person name="Larry D.J."/>
            <person name="Kronmiller B."/>
            <person name="Shen D."/>
            <person name="Strem M.D."/>
            <person name="Melnick R.L."/>
            <person name="Guiltinan M.J."/>
            <person name="Tyler B.M."/>
            <person name="Meinhardt L.W."/>
            <person name="Bailey B.A."/>
        </authorList>
    </citation>
    <scope>NUCLEOTIDE SEQUENCE [LARGE SCALE GENOMIC DNA]</scope>
    <source>
        <strain evidence="3">zdho120</strain>
    </source>
</reference>
<keyword evidence="1" id="KW-0812">Transmembrane</keyword>
<accession>A0A225VS35</accession>
<dbReference type="OrthoDB" id="117306at2759"/>
<gene>
    <name evidence="2" type="ORF">PHMEG_00019722</name>
</gene>
<evidence type="ECO:0000256" key="1">
    <source>
        <dbReference type="SAM" id="Phobius"/>
    </source>
</evidence>
<proteinExistence type="predicted"/>
<feature type="transmembrane region" description="Helical" evidence="1">
    <location>
        <begin position="18"/>
        <end position="38"/>
    </location>
</feature>
<comment type="caution">
    <text evidence="2">The sequence shown here is derived from an EMBL/GenBank/DDBJ whole genome shotgun (WGS) entry which is preliminary data.</text>
</comment>
<name>A0A225VS35_9STRA</name>
<evidence type="ECO:0000313" key="2">
    <source>
        <dbReference type="EMBL" id="OWZ07829.1"/>
    </source>
</evidence>
<keyword evidence="1" id="KW-1133">Transmembrane helix</keyword>
<keyword evidence="3" id="KW-1185">Reference proteome</keyword>
<protein>
    <recommendedName>
        <fullName evidence="4">PiggyBac transposable element-derived protein domain-containing protein</fullName>
    </recommendedName>
</protein>